<dbReference type="Gene3D" id="1.25.40.10">
    <property type="entry name" value="Tetratricopeptide repeat domain"/>
    <property type="match status" value="1"/>
</dbReference>
<sequence>MTSTPPPTNLFSIPGMPRLPSPSSSRMRGSIGSTFSFGPQNMVDSYNDSNSTLDPNRSMLPASPQRSPRKHRKGKSSSTRHPLANDTTDVFQDFDDDADDEEDEYEWGMVDRMRLWRHDALMQHLYDTAAFWGTRS</sequence>
<feature type="region of interest" description="Disordered" evidence="1">
    <location>
        <begin position="1"/>
        <end position="97"/>
    </location>
</feature>
<evidence type="ECO:0000256" key="1">
    <source>
        <dbReference type="SAM" id="MobiDB-lite"/>
    </source>
</evidence>
<gene>
    <name evidence="2" type="ORF">D9619_004327</name>
</gene>
<dbReference type="OrthoDB" id="3060707at2759"/>
<protein>
    <submittedName>
        <fullName evidence="2">Uncharacterized protein</fullName>
    </submittedName>
</protein>
<reference evidence="2 3" key="1">
    <citation type="journal article" date="2020" name="ISME J.">
        <title>Uncovering the hidden diversity of litter-decomposition mechanisms in mushroom-forming fungi.</title>
        <authorList>
            <person name="Floudas D."/>
            <person name="Bentzer J."/>
            <person name="Ahren D."/>
            <person name="Johansson T."/>
            <person name="Persson P."/>
            <person name="Tunlid A."/>
        </authorList>
    </citation>
    <scope>NUCLEOTIDE SEQUENCE [LARGE SCALE GENOMIC DNA]</scope>
    <source>
        <strain evidence="2 3">CBS 101986</strain>
    </source>
</reference>
<comment type="caution">
    <text evidence="2">The sequence shown here is derived from an EMBL/GenBank/DDBJ whole genome shotgun (WGS) entry which is preliminary data.</text>
</comment>
<dbReference type="Proteomes" id="UP000567179">
    <property type="component" value="Unassembled WGS sequence"/>
</dbReference>
<dbReference type="InterPro" id="IPR011990">
    <property type="entry name" value="TPR-like_helical_dom_sf"/>
</dbReference>
<dbReference type="EMBL" id="JAACJJ010000014">
    <property type="protein sequence ID" value="KAF5327300.1"/>
    <property type="molecule type" value="Genomic_DNA"/>
</dbReference>
<evidence type="ECO:0000313" key="2">
    <source>
        <dbReference type="EMBL" id="KAF5327300.1"/>
    </source>
</evidence>
<dbReference type="AlphaFoldDB" id="A0A8H5BQ40"/>
<organism evidence="2 3">
    <name type="scientific">Psilocybe cf. subviscida</name>
    <dbReference type="NCBI Taxonomy" id="2480587"/>
    <lineage>
        <taxon>Eukaryota</taxon>
        <taxon>Fungi</taxon>
        <taxon>Dikarya</taxon>
        <taxon>Basidiomycota</taxon>
        <taxon>Agaricomycotina</taxon>
        <taxon>Agaricomycetes</taxon>
        <taxon>Agaricomycetidae</taxon>
        <taxon>Agaricales</taxon>
        <taxon>Agaricineae</taxon>
        <taxon>Strophariaceae</taxon>
        <taxon>Psilocybe</taxon>
    </lineage>
</organism>
<evidence type="ECO:0000313" key="3">
    <source>
        <dbReference type="Proteomes" id="UP000567179"/>
    </source>
</evidence>
<accession>A0A8H5BQ40</accession>
<keyword evidence="3" id="KW-1185">Reference proteome</keyword>
<feature type="compositionally biased region" description="Polar residues" evidence="1">
    <location>
        <begin position="34"/>
        <end position="55"/>
    </location>
</feature>
<name>A0A8H5BQ40_9AGAR</name>
<feature type="compositionally biased region" description="Low complexity" evidence="1">
    <location>
        <begin position="14"/>
        <end position="33"/>
    </location>
</feature>
<proteinExistence type="predicted"/>